<evidence type="ECO:0000259" key="2">
    <source>
        <dbReference type="Pfam" id="PF00296"/>
    </source>
</evidence>
<dbReference type="Gene3D" id="3.20.20.30">
    <property type="entry name" value="Luciferase-like domain"/>
    <property type="match status" value="1"/>
</dbReference>
<name>A0ABW5Q666_9BACI</name>
<dbReference type="InterPro" id="IPR036661">
    <property type="entry name" value="Luciferase-like_sf"/>
</dbReference>
<dbReference type="InterPro" id="IPR019949">
    <property type="entry name" value="CmoO-like"/>
</dbReference>
<sequence>MKLSVLDQSPISKGQTAEEALQNSLQLAKETDQLGYHRYWVAEHHSTNGLACTSPEILIGQIAAQTNQIKVGSGGVLLPQYSPLKVAENFNMLSAFHPDRIDLGVGRSPGGPQKVRQALTDGHNKNLSAFSRQVKELQSFIHHSFPIDHEYRGIKAGPKVQSKPDIWVLGVSERGAKHAAVNGVGFTYGHFINPNNGKEAIHLYKKRFKPSFSLSEPKANVCIFVVCAETQEEAEELALSQDLWLLNVGRGKSTVVPPIDLAKKRTYNQEEMEEIKQNRKRTLIGTPRSIKKQLESLQDLYDTDEFLIITNIYDFNAKLKSYKLLAEEILS</sequence>
<dbReference type="Pfam" id="PF00296">
    <property type="entry name" value="Bac_luciferase"/>
    <property type="match status" value="1"/>
</dbReference>
<dbReference type="EC" id="1.-.-.-" evidence="3"/>
<gene>
    <name evidence="3" type="ORF">ACFSW4_00200</name>
</gene>
<proteinExistence type="predicted"/>
<feature type="domain" description="Luciferase-like" evidence="2">
    <location>
        <begin position="1"/>
        <end position="302"/>
    </location>
</feature>
<dbReference type="SUPFAM" id="SSF51679">
    <property type="entry name" value="Bacterial luciferase-like"/>
    <property type="match status" value="1"/>
</dbReference>
<protein>
    <submittedName>
        <fullName evidence="3">LLM class flavin-dependent oxidoreductase</fullName>
        <ecNumber evidence="3">1.-.-.-</ecNumber>
    </submittedName>
</protein>
<dbReference type="InterPro" id="IPR011251">
    <property type="entry name" value="Luciferase-like_dom"/>
</dbReference>
<reference evidence="4" key="1">
    <citation type="journal article" date="2019" name="Int. J. Syst. Evol. Microbiol.">
        <title>The Global Catalogue of Microorganisms (GCM) 10K type strain sequencing project: providing services to taxonomists for standard genome sequencing and annotation.</title>
        <authorList>
            <consortium name="The Broad Institute Genomics Platform"/>
            <consortium name="The Broad Institute Genome Sequencing Center for Infectious Disease"/>
            <person name="Wu L."/>
            <person name="Ma J."/>
        </authorList>
    </citation>
    <scope>NUCLEOTIDE SEQUENCE [LARGE SCALE GENOMIC DNA]</scope>
    <source>
        <strain evidence="4">TISTR 1571</strain>
    </source>
</reference>
<keyword evidence="3" id="KW-0560">Oxidoreductase</keyword>
<evidence type="ECO:0000313" key="3">
    <source>
        <dbReference type="EMBL" id="MFD2637304.1"/>
    </source>
</evidence>
<dbReference type="GO" id="GO:0016491">
    <property type="term" value="F:oxidoreductase activity"/>
    <property type="evidence" value="ECO:0007669"/>
    <property type="project" value="UniProtKB-KW"/>
</dbReference>
<dbReference type="EMBL" id="JBHUMZ010000003">
    <property type="protein sequence ID" value="MFD2637304.1"/>
    <property type="molecule type" value="Genomic_DNA"/>
</dbReference>
<comment type="similarity">
    <text evidence="1">To bacterial alkanal monooxygenase alpha and beta chains.</text>
</comment>
<evidence type="ECO:0000256" key="1">
    <source>
        <dbReference type="ARBA" id="ARBA00007789"/>
    </source>
</evidence>
<dbReference type="PANTHER" id="PTHR30137:SF19">
    <property type="entry name" value="LUCIFERASE-LIKE MONOOXYGENASE"/>
    <property type="match status" value="1"/>
</dbReference>
<keyword evidence="4" id="KW-1185">Reference proteome</keyword>
<comment type="caution">
    <text evidence="3">The sequence shown here is derived from an EMBL/GenBank/DDBJ whole genome shotgun (WGS) entry which is preliminary data.</text>
</comment>
<dbReference type="InterPro" id="IPR050766">
    <property type="entry name" value="Bact_Lucif_Oxidored"/>
</dbReference>
<accession>A0ABW5Q666</accession>
<dbReference type="NCBIfam" id="TIGR03558">
    <property type="entry name" value="oxido_grp_1"/>
    <property type="match status" value="1"/>
</dbReference>
<dbReference type="RefSeq" id="WP_377326676.1">
    <property type="nucleotide sequence ID" value="NZ_JBHUMZ010000003.1"/>
</dbReference>
<organism evidence="3 4">
    <name type="scientific">Piscibacillus salipiscarius</name>
    <dbReference type="NCBI Taxonomy" id="299480"/>
    <lineage>
        <taxon>Bacteria</taxon>
        <taxon>Bacillati</taxon>
        <taxon>Bacillota</taxon>
        <taxon>Bacilli</taxon>
        <taxon>Bacillales</taxon>
        <taxon>Bacillaceae</taxon>
        <taxon>Piscibacillus</taxon>
    </lineage>
</organism>
<dbReference type="PANTHER" id="PTHR30137">
    <property type="entry name" value="LUCIFERASE-LIKE MONOOXYGENASE"/>
    <property type="match status" value="1"/>
</dbReference>
<evidence type="ECO:0000313" key="4">
    <source>
        <dbReference type="Proteomes" id="UP001597452"/>
    </source>
</evidence>
<dbReference type="Proteomes" id="UP001597452">
    <property type="component" value="Unassembled WGS sequence"/>
</dbReference>